<dbReference type="InterPro" id="IPR034660">
    <property type="entry name" value="DinB/YfiT-like"/>
</dbReference>
<dbReference type="RefSeq" id="WP_344340510.1">
    <property type="nucleotide sequence ID" value="NZ_BAAAKJ010000294.1"/>
</dbReference>
<dbReference type="NCBIfam" id="TIGR03083">
    <property type="entry name" value="maleylpyruvate isomerase family mycothiol-dependent enzyme"/>
    <property type="match status" value="1"/>
</dbReference>
<dbReference type="Gene3D" id="1.20.120.450">
    <property type="entry name" value="dinb family like domain"/>
    <property type="match status" value="1"/>
</dbReference>
<name>A0ABN1YF88_9ACTN</name>
<dbReference type="InterPro" id="IPR017517">
    <property type="entry name" value="Maleyloyr_isom"/>
</dbReference>
<organism evidence="2 3">
    <name type="scientific">Kitasatospora putterlickiae</name>
    <dbReference type="NCBI Taxonomy" id="221725"/>
    <lineage>
        <taxon>Bacteria</taxon>
        <taxon>Bacillati</taxon>
        <taxon>Actinomycetota</taxon>
        <taxon>Actinomycetes</taxon>
        <taxon>Kitasatosporales</taxon>
        <taxon>Streptomycetaceae</taxon>
        <taxon>Kitasatospora</taxon>
    </lineage>
</organism>
<dbReference type="NCBIfam" id="TIGR03086">
    <property type="entry name" value="TIGR03086 family metal-binding protein"/>
    <property type="match status" value="1"/>
</dbReference>
<dbReference type="Pfam" id="PF11716">
    <property type="entry name" value="MDMPI_N"/>
    <property type="match status" value="1"/>
</dbReference>
<accession>A0ABN1YF88</accession>
<dbReference type="InterPro" id="IPR024344">
    <property type="entry name" value="MDMPI_metal-binding"/>
</dbReference>
<dbReference type="InterPro" id="IPR017520">
    <property type="entry name" value="CHP03086"/>
</dbReference>
<dbReference type="EMBL" id="BAAAKJ010000294">
    <property type="protein sequence ID" value="GAA1405437.1"/>
    <property type="molecule type" value="Genomic_DNA"/>
</dbReference>
<gene>
    <name evidence="2" type="ORF">GCM10009639_52350</name>
</gene>
<feature type="domain" description="Mycothiol-dependent maleylpyruvate isomerase metal-binding" evidence="1">
    <location>
        <begin position="11"/>
        <end position="131"/>
    </location>
</feature>
<evidence type="ECO:0000313" key="2">
    <source>
        <dbReference type="EMBL" id="GAA1405437.1"/>
    </source>
</evidence>
<sequence>MTGAEDPIELLARALAQTAGLIDGVGAELAGHPTPCRSWDVGELISHLLHDLRQFTIRAEGGTPDWSETFDRVEEDWLHRFEAGAERLVAAWRQAGELDGVIEVPGVGELPARFPVDQQITEFAVHAWDLAHATGQSTAGLDHEVAEASLAWGRGALRPEYRGSEEEQHAFGPEVAIAGDAPVYDRLAAFYGRAPEDAG</sequence>
<reference evidence="2 3" key="1">
    <citation type="journal article" date="2019" name="Int. J. Syst. Evol. Microbiol.">
        <title>The Global Catalogue of Microorganisms (GCM) 10K type strain sequencing project: providing services to taxonomists for standard genome sequencing and annotation.</title>
        <authorList>
            <consortium name="The Broad Institute Genomics Platform"/>
            <consortium name="The Broad Institute Genome Sequencing Center for Infectious Disease"/>
            <person name="Wu L."/>
            <person name="Ma J."/>
        </authorList>
    </citation>
    <scope>NUCLEOTIDE SEQUENCE [LARGE SCALE GENOMIC DNA]</scope>
    <source>
        <strain evidence="2 3">JCM 12393</strain>
    </source>
</reference>
<dbReference type="SUPFAM" id="SSF109854">
    <property type="entry name" value="DinB/YfiT-like putative metalloenzymes"/>
    <property type="match status" value="1"/>
</dbReference>
<keyword evidence="3" id="KW-1185">Reference proteome</keyword>
<evidence type="ECO:0000313" key="3">
    <source>
        <dbReference type="Proteomes" id="UP001499863"/>
    </source>
</evidence>
<evidence type="ECO:0000259" key="1">
    <source>
        <dbReference type="Pfam" id="PF11716"/>
    </source>
</evidence>
<dbReference type="Proteomes" id="UP001499863">
    <property type="component" value="Unassembled WGS sequence"/>
</dbReference>
<comment type="caution">
    <text evidence="2">The sequence shown here is derived from an EMBL/GenBank/DDBJ whole genome shotgun (WGS) entry which is preliminary data.</text>
</comment>
<proteinExistence type="predicted"/>
<protein>
    <recommendedName>
        <fullName evidence="1">Mycothiol-dependent maleylpyruvate isomerase metal-binding domain-containing protein</fullName>
    </recommendedName>
</protein>